<dbReference type="RefSeq" id="WP_284306682.1">
    <property type="nucleotide sequence ID" value="NZ_BSPB01000003.1"/>
</dbReference>
<evidence type="ECO:0000313" key="6">
    <source>
        <dbReference type="EMBL" id="GLS13227.1"/>
    </source>
</evidence>
<dbReference type="PROSITE" id="PS50110">
    <property type="entry name" value="RESPONSE_REGULATORY"/>
    <property type="match status" value="1"/>
</dbReference>
<evidence type="ECO:0000259" key="5">
    <source>
        <dbReference type="PROSITE" id="PS51755"/>
    </source>
</evidence>
<evidence type="ECO:0000256" key="2">
    <source>
        <dbReference type="PROSITE-ProRule" id="PRU00169"/>
    </source>
</evidence>
<dbReference type="Gene3D" id="1.10.10.10">
    <property type="entry name" value="Winged helix-like DNA-binding domain superfamily/Winged helix DNA-binding domain"/>
    <property type="match status" value="1"/>
</dbReference>
<dbReference type="SMART" id="SM00862">
    <property type="entry name" value="Trans_reg_C"/>
    <property type="match status" value="1"/>
</dbReference>
<dbReference type="GO" id="GO:0003677">
    <property type="term" value="F:DNA binding"/>
    <property type="evidence" value="ECO:0007669"/>
    <property type="project" value="UniProtKB-KW"/>
</dbReference>
<dbReference type="PROSITE" id="PS51755">
    <property type="entry name" value="OMPR_PHOB"/>
    <property type="match status" value="1"/>
</dbReference>
<dbReference type="PANTHER" id="PTHR48111:SF37">
    <property type="entry name" value="RESPONSE REGULATOR PROTEIN CARR"/>
    <property type="match status" value="1"/>
</dbReference>
<keyword evidence="2" id="KW-0597">Phosphoprotein</keyword>
<dbReference type="InterPro" id="IPR001789">
    <property type="entry name" value="Sig_transdc_resp-reg_receiver"/>
</dbReference>
<proteinExistence type="predicted"/>
<protein>
    <submittedName>
        <fullName evidence="6">DNA-binding response regulator</fullName>
    </submittedName>
</protein>
<keyword evidence="7" id="KW-1185">Reference proteome</keyword>
<keyword evidence="1 3" id="KW-0238">DNA-binding</keyword>
<feature type="modified residue" description="4-aspartylphosphate" evidence="2">
    <location>
        <position position="51"/>
    </location>
</feature>
<evidence type="ECO:0000256" key="1">
    <source>
        <dbReference type="ARBA" id="ARBA00023125"/>
    </source>
</evidence>
<feature type="domain" description="Response regulatory" evidence="4">
    <location>
        <begin position="2"/>
        <end position="116"/>
    </location>
</feature>
<dbReference type="InterPro" id="IPR011006">
    <property type="entry name" value="CheY-like_superfamily"/>
</dbReference>
<dbReference type="SUPFAM" id="SSF52172">
    <property type="entry name" value="CheY-like"/>
    <property type="match status" value="1"/>
</dbReference>
<dbReference type="PANTHER" id="PTHR48111">
    <property type="entry name" value="REGULATOR OF RPOS"/>
    <property type="match status" value="1"/>
</dbReference>
<dbReference type="Gene3D" id="3.40.50.2300">
    <property type="match status" value="1"/>
</dbReference>
<dbReference type="SUPFAM" id="SSF46894">
    <property type="entry name" value="C-terminal effector domain of the bipartite response regulators"/>
    <property type="match status" value="1"/>
</dbReference>
<dbReference type="InterPro" id="IPR016032">
    <property type="entry name" value="Sig_transdc_resp-reg_C-effctor"/>
</dbReference>
<feature type="domain" description="OmpR/PhoB-type" evidence="5">
    <location>
        <begin position="124"/>
        <end position="218"/>
    </location>
</feature>
<name>A0ABQ6C4U3_9BURK</name>
<comment type="caution">
    <text evidence="6">The sequence shown here is derived from an EMBL/GenBank/DDBJ whole genome shotgun (WGS) entry which is preliminary data.</text>
</comment>
<feature type="DNA-binding region" description="OmpR/PhoB-type" evidence="3">
    <location>
        <begin position="124"/>
        <end position="218"/>
    </location>
</feature>
<dbReference type="Proteomes" id="UP001156903">
    <property type="component" value="Unassembled WGS sequence"/>
</dbReference>
<dbReference type="InterPro" id="IPR036388">
    <property type="entry name" value="WH-like_DNA-bd_sf"/>
</dbReference>
<dbReference type="CDD" id="cd00383">
    <property type="entry name" value="trans_reg_C"/>
    <property type="match status" value="1"/>
</dbReference>
<dbReference type="Pfam" id="PF00486">
    <property type="entry name" value="Trans_reg_C"/>
    <property type="match status" value="1"/>
</dbReference>
<dbReference type="CDD" id="cd19934">
    <property type="entry name" value="REC_OmpR_EcPhoP-like"/>
    <property type="match status" value="1"/>
</dbReference>
<dbReference type="Gene3D" id="6.10.250.690">
    <property type="match status" value="1"/>
</dbReference>
<evidence type="ECO:0000256" key="3">
    <source>
        <dbReference type="PROSITE-ProRule" id="PRU01091"/>
    </source>
</evidence>
<accession>A0ABQ6C4U3</accession>
<dbReference type="Pfam" id="PF00072">
    <property type="entry name" value="Response_reg"/>
    <property type="match status" value="1"/>
</dbReference>
<organism evidence="6 7">
    <name type="scientific">Hydrogenophaga electricum</name>
    <dbReference type="NCBI Taxonomy" id="1230953"/>
    <lineage>
        <taxon>Bacteria</taxon>
        <taxon>Pseudomonadati</taxon>
        <taxon>Pseudomonadota</taxon>
        <taxon>Betaproteobacteria</taxon>
        <taxon>Burkholderiales</taxon>
        <taxon>Comamonadaceae</taxon>
        <taxon>Hydrogenophaga</taxon>
    </lineage>
</organism>
<dbReference type="InterPro" id="IPR039420">
    <property type="entry name" value="WalR-like"/>
</dbReference>
<dbReference type="SMART" id="SM00448">
    <property type="entry name" value="REC"/>
    <property type="match status" value="1"/>
</dbReference>
<dbReference type="EMBL" id="BSPB01000003">
    <property type="protein sequence ID" value="GLS13227.1"/>
    <property type="molecule type" value="Genomic_DNA"/>
</dbReference>
<sequence length="227" mass="25142">MRLLLVEDEPTLRAQVGAALTDAGYAVDSADNGRDAHHLGHTETYDAVVLDLGLPVLDGLTVLRRWRDEGGTMPVLILTARDNWHEKVAGIDAGADDYLTKPFHMEELLARVRALIRRAHGQASPVLQCGALALDTRSGRVTVDGVAVTLTGHEYRVLDYLMHRPGQVISRTELTEHIYAQDHDRDSNTIEVFVARLRRKLPADCIETVRGMGYRLTTDSPLQPSMT</sequence>
<evidence type="ECO:0000313" key="7">
    <source>
        <dbReference type="Proteomes" id="UP001156903"/>
    </source>
</evidence>
<evidence type="ECO:0000259" key="4">
    <source>
        <dbReference type="PROSITE" id="PS50110"/>
    </source>
</evidence>
<dbReference type="InterPro" id="IPR001867">
    <property type="entry name" value="OmpR/PhoB-type_DNA-bd"/>
</dbReference>
<reference evidence="7" key="1">
    <citation type="journal article" date="2019" name="Int. J. Syst. Evol. Microbiol.">
        <title>The Global Catalogue of Microorganisms (GCM) 10K type strain sequencing project: providing services to taxonomists for standard genome sequencing and annotation.</title>
        <authorList>
            <consortium name="The Broad Institute Genomics Platform"/>
            <consortium name="The Broad Institute Genome Sequencing Center for Infectious Disease"/>
            <person name="Wu L."/>
            <person name="Ma J."/>
        </authorList>
    </citation>
    <scope>NUCLEOTIDE SEQUENCE [LARGE SCALE GENOMIC DNA]</scope>
    <source>
        <strain evidence="7">NBRC 109341</strain>
    </source>
</reference>
<gene>
    <name evidence="6" type="ORF">GCM10007935_06560</name>
</gene>